<dbReference type="AlphaFoldDB" id="A0A8J3R6K6"/>
<proteinExistence type="predicted"/>
<accession>A0A8J3R6K6</accession>
<organism evidence="2 3">
    <name type="scientific">Sphaerimonospora thailandensis</name>
    <dbReference type="NCBI Taxonomy" id="795644"/>
    <lineage>
        <taxon>Bacteria</taxon>
        <taxon>Bacillati</taxon>
        <taxon>Actinomycetota</taxon>
        <taxon>Actinomycetes</taxon>
        <taxon>Streptosporangiales</taxon>
        <taxon>Streptosporangiaceae</taxon>
        <taxon>Sphaerimonospora</taxon>
    </lineage>
</organism>
<protein>
    <submittedName>
        <fullName evidence="2">Uncharacterized protein</fullName>
    </submittedName>
</protein>
<sequence>MTMFAKVIAGLALGTALAGGIVALGATAAGASTGPDNNRLINNNNDYMHNNHWFSPQNNWWNQLGRADNRNGREALGMAVKDVVLGFQQKDNRDDKQFLNNWWNNRAMFGGNNAFGNNRNINEHPLQRNRGVNQPVLVQPVQRERVIQPVQRERVIQPVAVQPTQQRVIQPTLPFNRFPRFGEGLGGF</sequence>
<comment type="caution">
    <text evidence="2">The sequence shown here is derived from an EMBL/GenBank/DDBJ whole genome shotgun (WGS) entry which is preliminary data.</text>
</comment>
<evidence type="ECO:0000313" key="2">
    <source>
        <dbReference type="EMBL" id="GIH68760.1"/>
    </source>
</evidence>
<feature type="chain" id="PRO_5035150545" evidence="1">
    <location>
        <begin position="29"/>
        <end position="188"/>
    </location>
</feature>
<feature type="signal peptide" evidence="1">
    <location>
        <begin position="1"/>
        <end position="28"/>
    </location>
</feature>
<dbReference type="EMBL" id="BOOG01000010">
    <property type="protein sequence ID" value="GIH68760.1"/>
    <property type="molecule type" value="Genomic_DNA"/>
</dbReference>
<name>A0A8J3R6K6_9ACTN</name>
<evidence type="ECO:0000256" key="1">
    <source>
        <dbReference type="SAM" id="SignalP"/>
    </source>
</evidence>
<evidence type="ECO:0000313" key="3">
    <source>
        <dbReference type="Proteomes" id="UP000610966"/>
    </source>
</evidence>
<dbReference type="Proteomes" id="UP000610966">
    <property type="component" value="Unassembled WGS sequence"/>
</dbReference>
<gene>
    <name evidence="2" type="ORF">Mth01_10130</name>
</gene>
<keyword evidence="1" id="KW-0732">Signal</keyword>
<reference evidence="2" key="1">
    <citation type="submission" date="2021-01" db="EMBL/GenBank/DDBJ databases">
        <title>Whole genome shotgun sequence of Sphaerimonospora thailandensis NBRC 107569.</title>
        <authorList>
            <person name="Komaki H."/>
            <person name="Tamura T."/>
        </authorList>
    </citation>
    <scope>NUCLEOTIDE SEQUENCE</scope>
    <source>
        <strain evidence="2">NBRC 107569</strain>
    </source>
</reference>
<keyword evidence="3" id="KW-1185">Reference proteome</keyword>